<feature type="signal peptide" evidence="1">
    <location>
        <begin position="1"/>
        <end position="25"/>
    </location>
</feature>
<dbReference type="Pfam" id="PF05699">
    <property type="entry name" value="Dimer_Tnp_hAT"/>
    <property type="match status" value="1"/>
</dbReference>
<dbReference type="AlphaFoldDB" id="A0A1A8LFD7"/>
<dbReference type="InterPro" id="IPR008906">
    <property type="entry name" value="HATC_C_dom"/>
</dbReference>
<evidence type="ECO:0000313" key="3">
    <source>
        <dbReference type="EMBL" id="SBR43071.1"/>
    </source>
</evidence>
<proteinExistence type="predicted"/>
<sequence length="124" mass="13945">MHMVPFSDTLFLIISVAGLWDLLDSQVSEKRKVSSATANATVEVQRYLVEPNIPRGEDPLKYWAKQKHVYPSLYVLAKEVLCIPASSVPCERVFSKAGEVVSKKRNRLSPGTVEQILFLNKNDI</sequence>
<dbReference type="PANTHER" id="PTHR47611:SF3">
    <property type="entry name" value="HAT C-TERMINAL DIMERISATION DOMAIN-CONTAINING PROTEIN"/>
    <property type="match status" value="1"/>
</dbReference>
<dbReference type="EMBL" id="HAEF01005689">
    <property type="protein sequence ID" value="SBR43071.1"/>
    <property type="molecule type" value="Transcribed_RNA"/>
</dbReference>
<gene>
    <name evidence="3" type="primary">Nfu_g_1_025455</name>
</gene>
<reference evidence="3" key="2">
    <citation type="submission" date="2016-06" db="EMBL/GenBank/DDBJ databases">
        <title>The genome of a short-lived fish provides insights into sex chromosome evolution and the genetic control of aging.</title>
        <authorList>
            <person name="Reichwald K."/>
            <person name="Felder M."/>
            <person name="Petzold A."/>
            <person name="Koch P."/>
            <person name="Groth M."/>
            <person name="Platzer M."/>
        </authorList>
    </citation>
    <scope>NUCLEOTIDE SEQUENCE</scope>
    <source>
        <tissue evidence="3">Brain</tissue>
    </source>
</reference>
<dbReference type="InterPro" id="IPR012337">
    <property type="entry name" value="RNaseH-like_sf"/>
</dbReference>
<keyword evidence="1" id="KW-0732">Signal</keyword>
<protein>
    <recommendedName>
        <fullName evidence="2">HAT C-terminal dimerisation domain-containing protein</fullName>
    </recommendedName>
</protein>
<dbReference type="SUPFAM" id="SSF53098">
    <property type="entry name" value="Ribonuclease H-like"/>
    <property type="match status" value="1"/>
</dbReference>
<feature type="chain" id="PRO_5008374234" description="HAT C-terminal dimerisation domain-containing protein" evidence="1">
    <location>
        <begin position="26"/>
        <end position="124"/>
    </location>
</feature>
<organism evidence="3">
    <name type="scientific">Nothobranchius pienaari</name>
    <dbReference type="NCBI Taxonomy" id="704102"/>
    <lineage>
        <taxon>Eukaryota</taxon>
        <taxon>Metazoa</taxon>
        <taxon>Chordata</taxon>
        <taxon>Craniata</taxon>
        <taxon>Vertebrata</taxon>
        <taxon>Euteleostomi</taxon>
        <taxon>Actinopterygii</taxon>
        <taxon>Neopterygii</taxon>
        <taxon>Teleostei</taxon>
        <taxon>Neoteleostei</taxon>
        <taxon>Acanthomorphata</taxon>
        <taxon>Ovalentaria</taxon>
        <taxon>Atherinomorphae</taxon>
        <taxon>Cyprinodontiformes</taxon>
        <taxon>Nothobranchiidae</taxon>
        <taxon>Nothobranchius</taxon>
    </lineage>
</organism>
<dbReference type="GO" id="GO:0046983">
    <property type="term" value="F:protein dimerization activity"/>
    <property type="evidence" value="ECO:0007669"/>
    <property type="project" value="InterPro"/>
</dbReference>
<accession>A0A1A8LFD7</accession>
<dbReference type="PANTHER" id="PTHR47611">
    <property type="entry name" value="HAT DIMERISATION DOMAIN, C-TERMINAL"/>
    <property type="match status" value="1"/>
</dbReference>
<reference evidence="3" key="1">
    <citation type="submission" date="2016-05" db="EMBL/GenBank/DDBJ databases">
        <authorList>
            <person name="Lavstsen T."/>
            <person name="Jespersen J.S."/>
        </authorList>
    </citation>
    <scope>NUCLEOTIDE SEQUENCE</scope>
    <source>
        <tissue evidence="3">Brain</tissue>
    </source>
</reference>
<evidence type="ECO:0000256" key="1">
    <source>
        <dbReference type="SAM" id="SignalP"/>
    </source>
</evidence>
<evidence type="ECO:0000259" key="2">
    <source>
        <dbReference type="Pfam" id="PF05699"/>
    </source>
</evidence>
<name>A0A1A8LFD7_9TELE</name>
<feature type="domain" description="HAT C-terminal dimerisation" evidence="2">
    <location>
        <begin position="43"/>
        <end position="122"/>
    </location>
</feature>